<evidence type="ECO:0000313" key="2">
    <source>
        <dbReference type="WBParaSite" id="ACAC_0000439201-mRNA-1"/>
    </source>
</evidence>
<protein>
    <submittedName>
        <fullName evidence="2">Guanylate cyclase domain-containing protein</fullName>
    </submittedName>
</protein>
<evidence type="ECO:0000313" key="1">
    <source>
        <dbReference type="Proteomes" id="UP000035642"/>
    </source>
</evidence>
<name>A0A0K0D2U7_ANGCA</name>
<reference evidence="2" key="2">
    <citation type="submission" date="2017-02" db="UniProtKB">
        <authorList>
            <consortium name="WormBaseParasite"/>
        </authorList>
    </citation>
    <scope>IDENTIFICATION</scope>
</reference>
<dbReference type="AlphaFoldDB" id="A0A0K0D2U7"/>
<dbReference type="WBParaSite" id="ACAC_0000439201-mRNA-1">
    <property type="protein sequence ID" value="ACAC_0000439201-mRNA-1"/>
    <property type="gene ID" value="ACAC_0000439201"/>
</dbReference>
<dbReference type="Proteomes" id="UP000035642">
    <property type="component" value="Unassembled WGS sequence"/>
</dbReference>
<keyword evidence="1" id="KW-1185">Reference proteome</keyword>
<reference evidence="1" key="1">
    <citation type="submission" date="2012-09" db="EMBL/GenBank/DDBJ databases">
        <authorList>
            <person name="Martin A.A."/>
        </authorList>
    </citation>
    <scope>NUCLEOTIDE SEQUENCE</scope>
</reference>
<organism evidence="1 2">
    <name type="scientific">Angiostrongylus cantonensis</name>
    <name type="common">Rat lungworm</name>
    <dbReference type="NCBI Taxonomy" id="6313"/>
    <lineage>
        <taxon>Eukaryota</taxon>
        <taxon>Metazoa</taxon>
        <taxon>Ecdysozoa</taxon>
        <taxon>Nematoda</taxon>
        <taxon>Chromadorea</taxon>
        <taxon>Rhabditida</taxon>
        <taxon>Rhabditina</taxon>
        <taxon>Rhabditomorpha</taxon>
        <taxon>Strongyloidea</taxon>
        <taxon>Metastrongylidae</taxon>
        <taxon>Angiostrongylus</taxon>
    </lineage>
</organism>
<accession>A0A0K0D2U7</accession>
<proteinExistence type="predicted"/>
<sequence>MLQTATSVCTSGELKEESRDLARQIAISNGYEIVTPRDKFRGRATLKKQRFGQNKVSFILPFISDEISAAMKRCLRTADLEESVAIIEIQPNTLRRQLVRNRPYDRLCETQNCVICLYGRDGDCMSSATIYMISCGACEYWNKGDESALVRDTKTPTRKLLEAFWINAKNPTMEWQGGMSRDHSLSRPLPSHRSLTEGAAVVSHMRL</sequence>